<feature type="transmembrane region" description="Helical" evidence="1">
    <location>
        <begin position="448"/>
        <end position="472"/>
    </location>
</feature>
<proteinExistence type="predicted"/>
<sequence>MFFKTLPIIIVLITYSSCQKLEISNLNDQPLLTLRLGNCKIQTGIIRVIHPINITDLEITVNLLTNTVYQKTNNYLSQLAKHKVKELYNNFLEIRPSNHRGKRSLESIGTAWKWIGGSPDATDLRIINKTMNELIVSNNQQYKVNEQIGNRLKAITKAINEVIESKAKNKIILDEMDTIITIMKIDMINKILEDIAEAITLSKMALTSSKVLSPNEISVIKSILDDQGVRTDLPDEALNLVKPVIAVNEKTLLYIINIPQVNQEEQSMLRIIPVTKNGQIITQFPKFLIKWKENLYSTTQPYEYIQRSTYIAKFSDNCIEPLINGKTGKCSTKESSKTDIRLLTDDLILLDNAKNDLLRSNCGPDDRNLTGNILITFSNCSIHCRNQTFLSNTKITNTTIIQGAMHNLLMDQQPEQDVLQIINNMAITNRQKIDHVYLMQFDNKLWDWSLLGGISISMILTITISVFAFLTYRKSFYKIISKIARKRKAKTPTPTDDKLNQDA</sequence>
<name>A0A1W7R5U9_AEDAL</name>
<feature type="signal peptide" evidence="2">
    <location>
        <begin position="1"/>
        <end position="18"/>
    </location>
</feature>
<dbReference type="EMBL" id="GEHC01001111">
    <property type="protein sequence ID" value="JAV46534.1"/>
    <property type="molecule type" value="Transcribed_RNA"/>
</dbReference>
<feature type="chain" id="PRO_5013139953" description="Retrovirus-related env polyprotein from transposon gypsy" evidence="2">
    <location>
        <begin position="19"/>
        <end position="503"/>
    </location>
</feature>
<evidence type="ECO:0000256" key="1">
    <source>
        <dbReference type="SAM" id="Phobius"/>
    </source>
</evidence>
<dbReference type="VEuPathDB" id="VectorBase:AALF018987"/>
<keyword evidence="1" id="KW-0472">Membrane</keyword>
<evidence type="ECO:0000256" key="2">
    <source>
        <dbReference type="SAM" id="SignalP"/>
    </source>
</evidence>
<dbReference type="AlphaFoldDB" id="A0A1W7R5U9"/>
<evidence type="ECO:0000313" key="3">
    <source>
        <dbReference type="EMBL" id="JAV46534.1"/>
    </source>
</evidence>
<dbReference type="VEuPathDB" id="VectorBase:AALC636_013411"/>
<accession>A0A1W7R5U9</accession>
<dbReference type="Pfam" id="PF07253">
    <property type="entry name" value="Gypsy"/>
    <property type="match status" value="1"/>
</dbReference>
<keyword evidence="2" id="KW-0732">Signal</keyword>
<keyword evidence="1" id="KW-1133">Transmembrane helix</keyword>
<keyword evidence="1" id="KW-0812">Transmembrane</keyword>
<reference evidence="3" key="1">
    <citation type="submission" date="2016-03" db="EMBL/GenBank/DDBJ databases">
        <title>RNAseq analyses of the sensorial organs of adult female Aedes albopictus.</title>
        <authorList>
            <person name="Fabrizio L."/>
            <person name="Ribeiro J.M."/>
            <person name="Arca B."/>
        </authorList>
    </citation>
    <scope>NUCLEOTIDE SEQUENCE</scope>
</reference>
<organism evidence="3">
    <name type="scientific">Aedes albopictus</name>
    <name type="common">Asian tiger mosquito</name>
    <name type="synonym">Stegomyia albopicta</name>
    <dbReference type="NCBI Taxonomy" id="7160"/>
    <lineage>
        <taxon>Eukaryota</taxon>
        <taxon>Metazoa</taxon>
        <taxon>Ecdysozoa</taxon>
        <taxon>Arthropoda</taxon>
        <taxon>Hexapoda</taxon>
        <taxon>Insecta</taxon>
        <taxon>Pterygota</taxon>
        <taxon>Neoptera</taxon>
        <taxon>Endopterygota</taxon>
        <taxon>Diptera</taxon>
        <taxon>Nematocera</taxon>
        <taxon>Culicoidea</taxon>
        <taxon>Culicidae</taxon>
        <taxon>Culicinae</taxon>
        <taxon>Aedini</taxon>
        <taxon>Aedes</taxon>
        <taxon>Stegomyia</taxon>
    </lineage>
</organism>
<evidence type="ECO:0008006" key="4">
    <source>
        <dbReference type="Google" id="ProtNLM"/>
    </source>
</evidence>
<dbReference type="VEuPathDB" id="VectorBase:AALC636_017754"/>
<dbReference type="InterPro" id="IPR009882">
    <property type="entry name" value="Gypsy"/>
</dbReference>
<protein>
    <recommendedName>
        <fullName evidence="4">Retrovirus-related env polyprotein from transposon gypsy</fullName>
    </recommendedName>
</protein>
<dbReference type="VEuPathDB" id="VectorBase:AALFPA_071362"/>